<dbReference type="AlphaFoldDB" id="A0A6B2MMH1"/>
<proteinExistence type="predicted"/>
<name>A0A6B2MMH1_9BURK</name>
<reference evidence="3" key="1">
    <citation type="submission" date="2019-11" db="EMBL/GenBank/DDBJ databases">
        <title>Burkholderia cenocepacia CF.</title>
        <authorList>
            <person name="Vianna E.F."/>
            <person name="Marques E.A."/>
            <person name="Albano R.M."/>
            <person name="Leao R.S."/>
        </authorList>
    </citation>
    <scope>NUCLEOTIDE SEQUENCE</scope>
    <source>
        <strain evidence="3">MS-2140</strain>
    </source>
</reference>
<evidence type="ECO:0000256" key="1">
    <source>
        <dbReference type="SAM" id="MobiDB-lite"/>
    </source>
</evidence>
<dbReference type="EMBL" id="JAAEAM010000064">
    <property type="protein sequence ID" value="NDV77128.1"/>
    <property type="molecule type" value="Genomic_DNA"/>
</dbReference>
<gene>
    <name evidence="3" type="ORF">GFJ35_34520</name>
</gene>
<dbReference type="Pfam" id="PF06890">
    <property type="entry name" value="Phage_Mu_Gp45"/>
    <property type="match status" value="1"/>
</dbReference>
<feature type="domain" description="Bacteriophage Mu Gp45 N-terminal" evidence="2">
    <location>
        <begin position="14"/>
        <end position="80"/>
    </location>
</feature>
<comment type="caution">
    <text evidence="3">The sequence shown here is derived from an EMBL/GenBank/DDBJ whole genome shotgun (WGS) entry which is preliminary data.</text>
</comment>
<feature type="region of interest" description="Disordered" evidence="1">
    <location>
        <begin position="73"/>
        <end position="120"/>
    </location>
</feature>
<protein>
    <recommendedName>
        <fullName evidence="2">Bacteriophage Mu Gp45 N-terminal domain-containing protein</fullName>
    </recommendedName>
</protein>
<organism evidence="3">
    <name type="scientific">Burkholderia cenocepacia</name>
    <dbReference type="NCBI Taxonomy" id="95486"/>
    <lineage>
        <taxon>Bacteria</taxon>
        <taxon>Pseudomonadati</taxon>
        <taxon>Pseudomonadota</taxon>
        <taxon>Betaproteobacteria</taxon>
        <taxon>Burkholderiales</taxon>
        <taxon>Burkholderiaceae</taxon>
        <taxon>Burkholderia</taxon>
        <taxon>Burkholderia cepacia complex</taxon>
    </lineage>
</organism>
<evidence type="ECO:0000313" key="3">
    <source>
        <dbReference type="EMBL" id="NDV77128.1"/>
    </source>
</evidence>
<sequence>MRDVLTHIRSLFGRGRITLVDDSGSVQIVQLRMNGLEVPAGRYRVPEFGFSSNPPIGSDALALHVAGDRSAGAVVGTNHQGSRPRGARAGRINPVQPGRQERLPEERQHRSRREGAGRCRERCGERYLELQR</sequence>
<feature type="compositionally biased region" description="Basic and acidic residues" evidence="1">
    <location>
        <begin position="99"/>
        <end position="120"/>
    </location>
</feature>
<accession>A0A6B2MMH1</accession>
<dbReference type="InterPro" id="IPR053861">
    <property type="entry name" value="Phage_Mu_Gp45_N"/>
</dbReference>
<evidence type="ECO:0000259" key="2">
    <source>
        <dbReference type="Pfam" id="PF06890"/>
    </source>
</evidence>